<dbReference type="EMBL" id="BJUW01000017">
    <property type="protein sequence ID" value="GEK87667.1"/>
    <property type="molecule type" value="Genomic_DNA"/>
</dbReference>
<dbReference type="OrthoDB" id="5072412at2"/>
<dbReference type="RefSeq" id="WP_147040508.1">
    <property type="nucleotide sequence ID" value="NZ_BJUW01000017.1"/>
</dbReference>
<accession>A0A511APQ2</accession>
<dbReference type="AlphaFoldDB" id="A0A511APQ2"/>
<evidence type="ECO:0000313" key="3">
    <source>
        <dbReference type="Proteomes" id="UP000321225"/>
    </source>
</evidence>
<dbReference type="Proteomes" id="UP000321225">
    <property type="component" value="Unassembled WGS sequence"/>
</dbReference>
<dbReference type="PROSITE" id="PS51257">
    <property type="entry name" value="PROKAR_LIPOPROTEIN"/>
    <property type="match status" value="1"/>
</dbReference>
<organism evidence="2 3">
    <name type="scientific">Microbacterium aerolatum</name>
    <dbReference type="NCBI Taxonomy" id="153731"/>
    <lineage>
        <taxon>Bacteria</taxon>
        <taxon>Bacillati</taxon>
        <taxon>Actinomycetota</taxon>
        <taxon>Actinomycetes</taxon>
        <taxon>Micrococcales</taxon>
        <taxon>Microbacteriaceae</taxon>
        <taxon>Microbacterium</taxon>
    </lineage>
</organism>
<gene>
    <name evidence="2" type="ORF">MAE01_28430</name>
</gene>
<proteinExistence type="predicted"/>
<comment type="caution">
    <text evidence="2">The sequence shown here is derived from an EMBL/GenBank/DDBJ whole genome shotgun (WGS) entry which is preliminary data.</text>
</comment>
<reference evidence="2 3" key="1">
    <citation type="submission" date="2019-07" db="EMBL/GenBank/DDBJ databases">
        <title>Whole genome shotgun sequence of Microbacterium aerolatum NBRC 103071.</title>
        <authorList>
            <person name="Hosoyama A."/>
            <person name="Uohara A."/>
            <person name="Ohji S."/>
            <person name="Ichikawa N."/>
        </authorList>
    </citation>
    <scope>NUCLEOTIDE SEQUENCE [LARGE SCALE GENOMIC DNA]</scope>
    <source>
        <strain evidence="2 3">NBRC 103071</strain>
    </source>
</reference>
<keyword evidence="3" id="KW-1185">Reference proteome</keyword>
<evidence type="ECO:0008006" key="4">
    <source>
        <dbReference type="Google" id="ProtNLM"/>
    </source>
</evidence>
<sequence>MRLTPRLVAGLTGLAGVGMLLVSCGVPASIDSAPSSIEELCAEPLVLTCESGGGTTIVVVPGDAADERVTEFAHRLYDTDDEETSSEIVLRGESSDPRVLDPEVSAPPKWELTVRPAEPEQFEVALSGTLAAAAVPGAVGIFAQGWPHVTVETLDAFEDVFTRLSAMPLFEAGGTYTLQSLDEHLRIVHVPTRTADSAILEIIGIARDYPAAEVLLEAMESEPQYPTFYVSGLSPAQAAELDARLSDPRLATADVDGYALEYVLGSLGEYGTTYLGGTFGGVPAG</sequence>
<protein>
    <recommendedName>
        <fullName evidence="4">Lipoprotein</fullName>
    </recommendedName>
</protein>
<feature type="region of interest" description="Disordered" evidence="1">
    <location>
        <begin position="83"/>
        <end position="104"/>
    </location>
</feature>
<name>A0A511APQ2_9MICO</name>
<evidence type="ECO:0000256" key="1">
    <source>
        <dbReference type="SAM" id="MobiDB-lite"/>
    </source>
</evidence>
<evidence type="ECO:0000313" key="2">
    <source>
        <dbReference type="EMBL" id="GEK87667.1"/>
    </source>
</evidence>